<feature type="binding site" evidence="8">
    <location>
        <position position="420"/>
    </location>
    <ligand>
        <name>Na(+)</name>
        <dbReference type="ChEBI" id="CHEBI:29101"/>
        <label>1</label>
    </ligand>
</feature>
<protein>
    <submittedName>
        <fullName evidence="11">CSON002644 protein</fullName>
    </submittedName>
</protein>
<dbReference type="PANTHER" id="PTHR11616:SF240">
    <property type="entry name" value="BLOATED TUBULES, ISOFORM B-RELATED"/>
    <property type="match status" value="1"/>
</dbReference>
<evidence type="ECO:0000256" key="8">
    <source>
        <dbReference type="PIRSR" id="PIRSR600175-1"/>
    </source>
</evidence>
<feature type="transmembrane region" description="Helical" evidence="10">
    <location>
        <begin position="409"/>
        <end position="433"/>
    </location>
</feature>
<dbReference type="OMA" id="FAYAELY"/>
<feature type="transmembrane region" description="Helical" evidence="10">
    <location>
        <begin position="539"/>
        <end position="556"/>
    </location>
</feature>
<feature type="compositionally biased region" description="Polar residues" evidence="9">
    <location>
        <begin position="803"/>
        <end position="817"/>
    </location>
</feature>
<sequence length="951" mass="106253">MCITSTTSMSFLTDENLTFHRFSDGTISFDSVRKKSSIAMGLPPPLEVTSYVDNIVPSSDKKPRLILREYSDASNYASLIRNNQRSNNDPKALTTPLNGNCDPVWTTQTSESLNSCYTNTAALTLTDESLTNDFQYMSGLADTTANSSHELLRNGSSTMKLVNTTSMEMYGNGSKEQDKDTKQTRCSIFRGVILCLCLNLTYANIVRLPRELHRDGYIFLVPYLTLLFFVGLPVVLLEMSLGQFLGQGSAFTWRASPFFKGAAITGRFAAWLATIFISMQSVIALLYIGWFSIREMPFKECALIKKSETAYYAQGISAQNCLHQTFLTPVWKNSMFFGFLALGLILMWVITMLSTHSSKANRRMMFLLGFCTMVLLIFQTGWDVTRSINEQNFPTFWSFNYGLLTQSTIWFNALVQVVFSLNIGVGALPVLTGKFLYKGDAVKTSFVYICFNLLVTAISIAFYIMQFNNSKKDIPYQHLQYPELTTITTIYDRALDEKDPLLSRLIPGLAYIMIFLSSLMSLVILIYTASRMVRRHPNYTMCLAALILAIIGLLCPDHLFPSILDSRIVGSVIVGAMAFDIMSIAWVYGFKNLYTDLEFSIGRPILKLWLLFWMLAPIILMGLLIWWAITYVTGEPVVDFIPRWLPIVLALAFIVILACIEVSKQVDYNVFNMILEATRPSKDWGPGDPLVRHSWKQWKSVCEDTGERDFTLRRRGTKDYTNSIKKGQYTHAGKYGTANRTTNGIGMNKGSKGSTPGTSGGSNSPNCSGSVFGDSAIEEDMSSDRFPNGNYKVGNGLDHYGSTPRTSNNSRKSSSLAHGNRKQFLDPKDSRIPYSQRLSVEKVEPSYTSRIEITPPDPPVRVRNPLARSESFQPALPPPVPPPPAEFISSYGPNFQRNIYISSSGSTSTATALGPQPSTSATSIDKSSGTMERLNWRNKPSHNDDEFSTEL</sequence>
<feature type="transmembrane region" description="Helical" evidence="10">
    <location>
        <begin position="608"/>
        <end position="629"/>
    </location>
</feature>
<feature type="region of interest" description="Disordered" evidence="9">
    <location>
        <begin position="901"/>
        <end position="951"/>
    </location>
</feature>
<proteinExistence type="inferred from homology"/>
<feature type="compositionally biased region" description="Polar residues" evidence="9">
    <location>
        <begin position="916"/>
        <end position="930"/>
    </location>
</feature>
<feature type="compositionally biased region" description="Low complexity" evidence="9">
    <location>
        <begin position="902"/>
        <end position="912"/>
    </location>
</feature>
<feature type="transmembrane region" description="Helical" evidence="10">
    <location>
        <begin position="641"/>
        <end position="660"/>
    </location>
</feature>
<dbReference type="Pfam" id="PF00209">
    <property type="entry name" value="SNF"/>
    <property type="match status" value="1"/>
</dbReference>
<name>A0A336L0X2_CULSO</name>
<dbReference type="GO" id="GO:0015375">
    <property type="term" value="F:glycine:sodium symporter activity"/>
    <property type="evidence" value="ECO:0007669"/>
    <property type="project" value="TreeGrafter"/>
</dbReference>
<dbReference type="GO" id="GO:0005886">
    <property type="term" value="C:plasma membrane"/>
    <property type="evidence" value="ECO:0007669"/>
    <property type="project" value="TreeGrafter"/>
</dbReference>
<keyword evidence="7 10" id="KW-0472">Membrane</keyword>
<keyword evidence="5" id="KW-0769">Symport</keyword>
<dbReference type="PROSITE" id="PS50267">
    <property type="entry name" value="NA_NEUROTRAN_SYMP_3"/>
    <property type="match status" value="1"/>
</dbReference>
<organism evidence="11">
    <name type="scientific">Culicoides sonorensis</name>
    <name type="common">Biting midge</name>
    <dbReference type="NCBI Taxonomy" id="179676"/>
    <lineage>
        <taxon>Eukaryota</taxon>
        <taxon>Metazoa</taxon>
        <taxon>Ecdysozoa</taxon>
        <taxon>Arthropoda</taxon>
        <taxon>Hexapoda</taxon>
        <taxon>Insecta</taxon>
        <taxon>Pterygota</taxon>
        <taxon>Neoptera</taxon>
        <taxon>Endopterygota</taxon>
        <taxon>Diptera</taxon>
        <taxon>Nematocera</taxon>
        <taxon>Chironomoidea</taxon>
        <taxon>Ceratopogonidae</taxon>
        <taxon>Ceratopogoninae</taxon>
        <taxon>Culicoides</taxon>
        <taxon>Monoculicoides</taxon>
    </lineage>
</organism>
<evidence type="ECO:0000256" key="2">
    <source>
        <dbReference type="ARBA" id="ARBA00006459"/>
    </source>
</evidence>
<feature type="binding site" evidence="8">
    <location>
        <position position="452"/>
    </location>
    <ligand>
        <name>Na(+)</name>
        <dbReference type="ChEBI" id="CHEBI:29101"/>
        <label>1</label>
    </ligand>
</feature>
<keyword evidence="6 10" id="KW-1133">Transmembrane helix</keyword>
<reference evidence="12" key="2">
    <citation type="submission" date="2018-07" db="EMBL/GenBank/DDBJ databases">
        <authorList>
            <person name="Quirk P.G."/>
            <person name="Krulwich T.A."/>
        </authorList>
    </citation>
    <scope>NUCLEOTIDE SEQUENCE</scope>
</reference>
<feature type="transmembrane region" description="Helical" evidence="10">
    <location>
        <begin position="268"/>
        <end position="290"/>
    </location>
</feature>
<dbReference type="GO" id="GO:0046872">
    <property type="term" value="F:metal ion binding"/>
    <property type="evidence" value="ECO:0007669"/>
    <property type="project" value="UniProtKB-KW"/>
</dbReference>
<feature type="transmembrane region" description="Helical" evidence="10">
    <location>
        <begin position="187"/>
        <end position="205"/>
    </location>
</feature>
<dbReference type="InterPro" id="IPR037272">
    <property type="entry name" value="SNS_sf"/>
</dbReference>
<dbReference type="SUPFAM" id="SSF161070">
    <property type="entry name" value="SNF-like"/>
    <property type="match status" value="1"/>
</dbReference>
<evidence type="ECO:0000256" key="6">
    <source>
        <dbReference type="ARBA" id="ARBA00022989"/>
    </source>
</evidence>
<evidence type="ECO:0000313" key="11">
    <source>
        <dbReference type="EMBL" id="SSX10915.1"/>
    </source>
</evidence>
<feature type="transmembrane region" description="Helical" evidence="10">
    <location>
        <begin position="335"/>
        <end position="353"/>
    </location>
</feature>
<dbReference type="EMBL" id="UFQS01001441">
    <property type="protein sequence ID" value="SSX10915.1"/>
    <property type="molecule type" value="Genomic_DNA"/>
</dbReference>
<evidence type="ECO:0000256" key="3">
    <source>
        <dbReference type="ARBA" id="ARBA00022448"/>
    </source>
</evidence>
<evidence type="ECO:0000256" key="5">
    <source>
        <dbReference type="ARBA" id="ARBA00022847"/>
    </source>
</evidence>
<reference evidence="11" key="1">
    <citation type="submission" date="2018-04" db="EMBL/GenBank/DDBJ databases">
        <authorList>
            <person name="Go L.Y."/>
            <person name="Mitchell J.A."/>
        </authorList>
    </citation>
    <scope>NUCLEOTIDE SEQUENCE</scope>
    <source>
        <tissue evidence="11">Whole organism</tissue>
    </source>
</reference>
<evidence type="ECO:0000256" key="4">
    <source>
        <dbReference type="ARBA" id="ARBA00022692"/>
    </source>
</evidence>
<evidence type="ECO:0000313" key="12">
    <source>
        <dbReference type="EMBL" id="SSX30593.1"/>
    </source>
</evidence>
<dbReference type="PRINTS" id="PR00176">
    <property type="entry name" value="NANEUSMPORT"/>
</dbReference>
<feature type="transmembrane region" description="Helical" evidence="10">
    <location>
        <begin position="365"/>
        <end position="382"/>
    </location>
</feature>
<gene>
    <name evidence="11" type="primary">CSON002644</name>
</gene>
<comment type="subcellular location">
    <subcellularLocation>
        <location evidence="1">Membrane</location>
        <topology evidence="1">Multi-pass membrane protein</topology>
    </subcellularLocation>
</comment>
<dbReference type="InterPro" id="IPR000175">
    <property type="entry name" value="Na/ntran_symport"/>
</dbReference>
<feature type="transmembrane region" description="Helical" evidence="10">
    <location>
        <begin position="568"/>
        <end position="588"/>
    </location>
</feature>
<comment type="similarity">
    <text evidence="2">Belongs to the sodium:neurotransmitter symporter (SNF) (TC 2.A.22) family.</text>
</comment>
<evidence type="ECO:0000256" key="7">
    <source>
        <dbReference type="ARBA" id="ARBA00023136"/>
    </source>
</evidence>
<feature type="transmembrane region" description="Helical" evidence="10">
    <location>
        <begin position="505"/>
        <end position="527"/>
    </location>
</feature>
<feature type="compositionally biased region" description="Low complexity" evidence="9">
    <location>
        <begin position="749"/>
        <end position="770"/>
    </location>
</feature>
<dbReference type="PANTHER" id="PTHR11616">
    <property type="entry name" value="SODIUM/CHLORIDE DEPENDENT TRANSPORTER"/>
    <property type="match status" value="1"/>
</dbReference>
<keyword evidence="8" id="KW-0479">Metal-binding</keyword>
<evidence type="ECO:0000256" key="10">
    <source>
        <dbReference type="SAM" id="Phobius"/>
    </source>
</evidence>
<evidence type="ECO:0000256" key="1">
    <source>
        <dbReference type="ARBA" id="ARBA00004141"/>
    </source>
</evidence>
<keyword evidence="4 10" id="KW-0812">Transmembrane</keyword>
<dbReference type="VEuPathDB" id="VectorBase:CSON002644"/>
<feature type="transmembrane region" description="Helical" evidence="10">
    <location>
        <begin position="445"/>
        <end position="465"/>
    </location>
</feature>
<evidence type="ECO:0000256" key="9">
    <source>
        <dbReference type="SAM" id="MobiDB-lite"/>
    </source>
</evidence>
<feature type="region of interest" description="Disordered" evidence="9">
    <location>
        <begin position="731"/>
        <end position="835"/>
    </location>
</feature>
<feature type="binding site" evidence="8">
    <location>
        <position position="204"/>
    </location>
    <ligand>
        <name>Na(+)</name>
        <dbReference type="ChEBI" id="CHEBI:29101"/>
        <label>1</label>
    </ligand>
</feature>
<keyword evidence="3" id="KW-0813">Transport</keyword>
<dbReference type="AlphaFoldDB" id="A0A336L0X2"/>
<accession>A0A336L0X2</accession>
<feature type="binding site" evidence="8">
    <location>
        <position position="521"/>
    </location>
    <ligand>
        <name>Na(+)</name>
        <dbReference type="ChEBI" id="CHEBI:29101"/>
        <label>1</label>
    </ligand>
</feature>
<dbReference type="EMBL" id="UFQT01001441">
    <property type="protein sequence ID" value="SSX30593.1"/>
    <property type="molecule type" value="Genomic_DNA"/>
</dbReference>
<keyword evidence="8" id="KW-0915">Sodium</keyword>
<feature type="transmembrane region" description="Helical" evidence="10">
    <location>
        <begin position="217"/>
        <end position="237"/>
    </location>
</feature>